<dbReference type="eggNOG" id="KOG0254">
    <property type="taxonomic scope" value="Eukaryota"/>
</dbReference>
<feature type="transmembrane region" description="Helical" evidence="6">
    <location>
        <begin position="49"/>
        <end position="67"/>
    </location>
</feature>
<evidence type="ECO:0000256" key="3">
    <source>
        <dbReference type="ARBA" id="ARBA00022989"/>
    </source>
</evidence>
<feature type="transmembrane region" description="Helical" evidence="6">
    <location>
        <begin position="203"/>
        <end position="222"/>
    </location>
</feature>
<evidence type="ECO:0000313" key="9">
    <source>
        <dbReference type="Proteomes" id="UP000001542"/>
    </source>
</evidence>
<dbReference type="EMBL" id="DS113182">
    <property type="protein sequence ID" value="EAY22786.1"/>
    <property type="molecule type" value="Genomic_DNA"/>
</dbReference>
<accession>A2DAD8</accession>
<dbReference type="VEuPathDB" id="TrichDB:TVAGG3_0267300"/>
<dbReference type="PANTHER" id="PTHR48021">
    <property type="match status" value="1"/>
</dbReference>
<dbReference type="FunFam" id="1.20.1250.20:FF:000352">
    <property type="entry name" value="Major Facilitator Superfamily protein"/>
    <property type="match status" value="1"/>
</dbReference>
<dbReference type="GO" id="GO:0016020">
    <property type="term" value="C:membrane"/>
    <property type="evidence" value="ECO:0000318"/>
    <property type="project" value="GO_Central"/>
</dbReference>
<dbReference type="InterPro" id="IPR003663">
    <property type="entry name" value="Sugar/inositol_transpt"/>
</dbReference>
<proteinExistence type="predicted"/>
<dbReference type="GO" id="GO:0022857">
    <property type="term" value="F:transmembrane transporter activity"/>
    <property type="evidence" value="ECO:0000318"/>
    <property type="project" value="GO_Central"/>
</dbReference>
<keyword evidence="3 6" id="KW-1133">Transmembrane helix</keyword>
<dbReference type="SMR" id="A2DAD8"/>
<feature type="transmembrane region" description="Helical" evidence="6">
    <location>
        <begin position="9"/>
        <end position="29"/>
    </location>
</feature>
<dbReference type="InterPro" id="IPR020846">
    <property type="entry name" value="MFS_dom"/>
</dbReference>
<organism evidence="8 9">
    <name type="scientific">Trichomonas vaginalis (strain ATCC PRA-98 / G3)</name>
    <dbReference type="NCBI Taxonomy" id="412133"/>
    <lineage>
        <taxon>Eukaryota</taxon>
        <taxon>Metamonada</taxon>
        <taxon>Parabasalia</taxon>
        <taxon>Trichomonadida</taxon>
        <taxon>Trichomonadidae</taxon>
        <taxon>Trichomonas</taxon>
    </lineage>
</organism>
<sequence length="417" mass="45754">MVLPQIKNIYICGIIIALSGMEMGLGLGFTGPTTFQLADKFKLSKPEQIWFNVAGFAAAMVGSMGINPVVSKFGNRSSLFGNACFMFASWIALSFSVNKIMAFVFRCLTGLAVGCYSTVAPVFIVDIAPIDKKGLFAFMNQLGYSVGYLTINIFGNMVSWAWLARICAVPCLIQIIFTLMIPQPIAVLLRTSFKKVFHWPKQIVIAIFLMFFLQFSGVNAVLSNLNSIITEAKLNVQTSIVAICTTIAQLLATLAASTIVDKFGHRICWTVSSIGQMVAFLFLWAFQKFKLHSAVFMVGLFLEQFTFGIGTGPIPFAKTANLFKVEVRSSAMGIATAAQWFIGGVVVYILPTFQDLIGTAWTFMFFAVISFASVVFGAFVLIPETDAGFGDNKDEESDKDTEEISRRLSHVKDIPEL</sequence>
<dbReference type="AlphaFoldDB" id="A2DAD8"/>
<keyword evidence="2 6" id="KW-0812">Transmembrane</keyword>
<dbReference type="PRINTS" id="PR00171">
    <property type="entry name" value="SUGRTRNSPORT"/>
</dbReference>
<feature type="transmembrane region" description="Helical" evidence="6">
    <location>
        <begin position="79"/>
        <end position="97"/>
    </location>
</feature>
<dbReference type="KEGG" id="tva:5468344"/>
<dbReference type="PROSITE" id="PS50850">
    <property type="entry name" value="MFS"/>
    <property type="match status" value="1"/>
</dbReference>
<feature type="transmembrane region" description="Helical" evidence="6">
    <location>
        <begin position="293"/>
        <end position="317"/>
    </location>
</feature>
<evidence type="ECO:0000256" key="5">
    <source>
        <dbReference type="SAM" id="MobiDB-lite"/>
    </source>
</evidence>
<feature type="transmembrane region" description="Helical" evidence="6">
    <location>
        <begin position="267"/>
        <end position="287"/>
    </location>
</feature>
<keyword evidence="9" id="KW-1185">Reference proteome</keyword>
<dbReference type="OMA" id="GQAVCMA"/>
<dbReference type="FunCoup" id="A2DAD8">
    <property type="interactions" value="488"/>
</dbReference>
<name>A2DAD8_TRIV3</name>
<evidence type="ECO:0000259" key="7">
    <source>
        <dbReference type="PROSITE" id="PS50850"/>
    </source>
</evidence>
<dbReference type="InterPro" id="IPR050549">
    <property type="entry name" value="MFS_Trehalose_Transporter"/>
</dbReference>
<dbReference type="InParanoid" id="A2DAD8"/>
<dbReference type="Proteomes" id="UP000001542">
    <property type="component" value="Unassembled WGS sequence"/>
</dbReference>
<feature type="domain" description="Major facilitator superfamily (MFS) profile" evidence="7">
    <location>
        <begin position="12"/>
        <end position="385"/>
    </location>
</feature>
<dbReference type="SUPFAM" id="SSF103473">
    <property type="entry name" value="MFS general substrate transporter"/>
    <property type="match status" value="1"/>
</dbReference>
<evidence type="ECO:0000256" key="1">
    <source>
        <dbReference type="ARBA" id="ARBA00004141"/>
    </source>
</evidence>
<feature type="transmembrane region" description="Helical" evidence="6">
    <location>
        <begin position="329"/>
        <end position="350"/>
    </location>
</feature>
<dbReference type="GO" id="GO:0055085">
    <property type="term" value="P:transmembrane transport"/>
    <property type="evidence" value="ECO:0000318"/>
    <property type="project" value="GO_Central"/>
</dbReference>
<reference evidence="8" key="2">
    <citation type="journal article" date="2007" name="Science">
        <title>Draft genome sequence of the sexually transmitted pathogen Trichomonas vaginalis.</title>
        <authorList>
            <person name="Carlton J.M."/>
            <person name="Hirt R.P."/>
            <person name="Silva J.C."/>
            <person name="Delcher A.L."/>
            <person name="Schatz M."/>
            <person name="Zhao Q."/>
            <person name="Wortman J.R."/>
            <person name="Bidwell S.L."/>
            <person name="Alsmark U.C.M."/>
            <person name="Besteiro S."/>
            <person name="Sicheritz-Ponten T."/>
            <person name="Noel C.J."/>
            <person name="Dacks J.B."/>
            <person name="Foster P.G."/>
            <person name="Simillion C."/>
            <person name="Van de Peer Y."/>
            <person name="Miranda-Saavedra D."/>
            <person name="Barton G.J."/>
            <person name="Westrop G.D."/>
            <person name="Mueller S."/>
            <person name="Dessi D."/>
            <person name="Fiori P.L."/>
            <person name="Ren Q."/>
            <person name="Paulsen I."/>
            <person name="Zhang H."/>
            <person name="Bastida-Corcuera F.D."/>
            <person name="Simoes-Barbosa A."/>
            <person name="Brown M.T."/>
            <person name="Hayes R.D."/>
            <person name="Mukherjee M."/>
            <person name="Okumura C.Y."/>
            <person name="Schneider R."/>
            <person name="Smith A.J."/>
            <person name="Vanacova S."/>
            <person name="Villalvazo M."/>
            <person name="Haas B.J."/>
            <person name="Pertea M."/>
            <person name="Feldblyum T.V."/>
            <person name="Utterback T.R."/>
            <person name="Shu C.L."/>
            <person name="Osoegawa K."/>
            <person name="de Jong P.J."/>
            <person name="Hrdy I."/>
            <person name="Horvathova L."/>
            <person name="Zubacova Z."/>
            <person name="Dolezal P."/>
            <person name="Malik S.B."/>
            <person name="Logsdon J.M. Jr."/>
            <person name="Henze K."/>
            <person name="Gupta A."/>
            <person name="Wang C.C."/>
            <person name="Dunne R.L."/>
            <person name="Upcroft J.A."/>
            <person name="Upcroft P."/>
            <person name="White O."/>
            <person name="Salzberg S.L."/>
            <person name="Tang P."/>
            <person name="Chiu C.-H."/>
            <person name="Lee Y.-S."/>
            <person name="Embley T.M."/>
            <person name="Coombs G.H."/>
            <person name="Mottram J.C."/>
            <person name="Tachezy J."/>
            <person name="Fraser-Liggett C.M."/>
            <person name="Johnson P.J."/>
        </authorList>
    </citation>
    <scope>NUCLEOTIDE SEQUENCE [LARGE SCALE GENOMIC DNA]</scope>
    <source>
        <strain evidence="8">G3</strain>
    </source>
</reference>
<feature type="transmembrane region" description="Helical" evidence="6">
    <location>
        <begin position="356"/>
        <end position="382"/>
    </location>
</feature>
<protein>
    <submittedName>
        <fullName evidence="8">Major facilitator superfamily protein</fullName>
    </submittedName>
</protein>
<dbReference type="OrthoDB" id="6133115at2759"/>
<dbReference type="STRING" id="5722.A2DAD8"/>
<feature type="transmembrane region" description="Helical" evidence="6">
    <location>
        <begin position="234"/>
        <end position="255"/>
    </location>
</feature>
<evidence type="ECO:0000256" key="4">
    <source>
        <dbReference type="ARBA" id="ARBA00023136"/>
    </source>
</evidence>
<keyword evidence="4 6" id="KW-0472">Membrane</keyword>
<dbReference type="VEuPathDB" id="TrichDB:TVAG_477150"/>
<dbReference type="Pfam" id="PF00083">
    <property type="entry name" value="Sugar_tr"/>
    <property type="match status" value="2"/>
</dbReference>
<dbReference type="FunFam" id="1.20.1250.20:FF:000279">
    <property type="entry name" value="Major facilitator superfamily protein"/>
    <property type="match status" value="1"/>
</dbReference>
<reference evidence="8" key="1">
    <citation type="submission" date="2006-10" db="EMBL/GenBank/DDBJ databases">
        <authorList>
            <person name="Amadeo P."/>
            <person name="Zhao Q."/>
            <person name="Wortman J."/>
            <person name="Fraser-Liggett C."/>
            <person name="Carlton J."/>
        </authorList>
    </citation>
    <scope>NUCLEOTIDE SEQUENCE</scope>
    <source>
        <strain evidence="8">G3</strain>
    </source>
</reference>
<feature type="compositionally biased region" description="Basic and acidic residues" evidence="5">
    <location>
        <begin position="402"/>
        <end position="417"/>
    </location>
</feature>
<dbReference type="InterPro" id="IPR036259">
    <property type="entry name" value="MFS_trans_sf"/>
</dbReference>
<dbReference type="Gene3D" id="1.20.1250.20">
    <property type="entry name" value="MFS general substrate transporter like domains"/>
    <property type="match status" value="2"/>
</dbReference>
<dbReference type="RefSeq" id="XP_001583772.1">
    <property type="nucleotide sequence ID" value="XM_001583722.1"/>
</dbReference>
<feature type="transmembrane region" description="Helical" evidence="6">
    <location>
        <begin position="103"/>
        <end position="128"/>
    </location>
</feature>
<feature type="transmembrane region" description="Helical" evidence="6">
    <location>
        <begin position="160"/>
        <end position="182"/>
    </location>
</feature>
<evidence type="ECO:0000256" key="2">
    <source>
        <dbReference type="ARBA" id="ARBA00022692"/>
    </source>
</evidence>
<evidence type="ECO:0000313" key="8">
    <source>
        <dbReference type="EMBL" id="EAY22786.1"/>
    </source>
</evidence>
<evidence type="ECO:0000256" key="6">
    <source>
        <dbReference type="SAM" id="Phobius"/>
    </source>
</evidence>
<dbReference type="PANTHER" id="PTHR48021:SF1">
    <property type="entry name" value="GH07001P-RELATED"/>
    <property type="match status" value="1"/>
</dbReference>
<dbReference type="InterPro" id="IPR005828">
    <property type="entry name" value="MFS_sugar_transport-like"/>
</dbReference>
<feature type="region of interest" description="Disordered" evidence="5">
    <location>
        <begin position="391"/>
        <end position="417"/>
    </location>
</feature>
<comment type="subcellular location">
    <subcellularLocation>
        <location evidence="1">Membrane</location>
        <topology evidence="1">Multi-pass membrane protein</topology>
    </subcellularLocation>
</comment>
<gene>
    <name evidence="8" type="ORF">TVAG_477150</name>
</gene>